<evidence type="ECO:0000313" key="1">
    <source>
        <dbReference type="EMBL" id="OAN47946.1"/>
    </source>
</evidence>
<proteinExistence type="predicted"/>
<dbReference type="AlphaFoldDB" id="A0A178MH10"/>
<evidence type="ECO:0008006" key="3">
    <source>
        <dbReference type="Google" id="ProtNLM"/>
    </source>
</evidence>
<keyword evidence="2" id="KW-1185">Reference proteome</keyword>
<reference evidence="1 2" key="1">
    <citation type="submission" date="2016-04" db="EMBL/GenBank/DDBJ databases">
        <title>Draft genome sequence of freshwater magnetotactic bacteria Magnetospirillum marisnigri SP-1 and Magnetospirillum moscoviense BB-1.</title>
        <authorList>
            <person name="Koziaeva V."/>
            <person name="Dziuba M.V."/>
            <person name="Ivanov T.M."/>
            <person name="Kuznetsov B."/>
            <person name="Grouzdev D.S."/>
        </authorList>
    </citation>
    <scope>NUCLEOTIDE SEQUENCE [LARGE SCALE GENOMIC DNA]</scope>
    <source>
        <strain evidence="1 2">BB-1</strain>
    </source>
</reference>
<protein>
    <recommendedName>
        <fullName evidence="3">DUF2946 domain-containing protein</fullName>
    </recommendedName>
</protein>
<accession>A0A178MH10</accession>
<organism evidence="1 2">
    <name type="scientific">Magnetospirillum moscoviense</name>
    <dbReference type="NCBI Taxonomy" id="1437059"/>
    <lineage>
        <taxon>Bacteria</taxon>
        <taxon>Pseudomonadati</taxon>
        <taxon>Pseudomonadota</taxon>
        <taxon>Alphaproteobacteria</taxon>
        <taxon>Rhodospirillales</taxon>
        <taxon>Rhodospirillaceae</taxon>
        <taxon>Magnetospirillum</taxon>
    </lineage>
</organism>
<dbReference type="STRING" id="1437059.A6A05_03750"/>
<evidence type="ECO:0000313" key="2">
    <source>
        <dbReference type="Proteomes" id="UP000078543"/>
    </source>
</evidence>
<sequence length="141" mass="14618">MIRPMPTIAATPSLPLPDLSHRLRRRVCAWLALALMAVNLVAGFGLQAAPPPVGLGDQVICTAGGIVVLHEDGETGTATASGDGFCLYCLPLFHSNGPVAQAFGTDGFRHAALASSMPIDVAPLRPARPRSVAVPRAPPHV</sequence>
<gene>
    <name evidence="1" type="ORF">A6A05_03750</name>
</gene>
<dbReference type="Proteomes" id="UP000078543">
    <property type="component" value="Unassembled WGS sequence"/>
</dbReference>
<comment type="caution">
    <text evidence="1">The sequence shown here is derived from an EMBL/GenBank/DDBJ whole genome shotgun (WGS) entry which is preliminary data.</text>
</comment>
<dbReference type="EMBL" id="LWQU01000163">
    <property type="protein sequence ID" value="OAN47946.1"/>
    <property type="molecule type" value="Genomic_DNA"/>
</dbReference>
<name>A0A178MH10_9PROT</name>